<evidence type="ECO:0000256" key="12">
    <source>
        <dbReference type="ARBA" id="ARBA00023075"/>
    </source>
</evidence>
<comment type="catalytic activity">
    <reaction evidence="13 14">
        <text>a ubiquinone + reduced [electron-transfer flavoprotein] = a ubiquinol + oxidized [electron-transfer flavoprotein] + H(+)</text>
        <dbReference type="Rhea" id="RHEA:24052"/>
        <dbReference type="Rhea" id="RHEA-COMP:9565"/>
        <dbReference type="Rhea" id="RHEA-COMP:9566"/>
        <dbReference type="Rhea" id="RHEA-COMP:10685"/>
        <dbReference type="Rhea" id="RHEA-COMP:10686"/>
        <dbReference type="ChEBI" id="CHEBI:15378"/>
        <dbReference type="ChEBI" id="CHEBI:16389"/>
        <dbReference type="ChEBI" id="CHEBI:17976"/>
        <dbReference type="ChEBI" id="CHEBI:57692"/>
        <dbReference type="ChEBI" id="CHEBI:58307"/>
        <dbReference type="EC" id="1.5.5.1"/>
    </reaction>
</comment>
<keyword evidence="8 14" id="KW-0249">Electron transport</keyword>
<dbReference type="Pfam" id="PF21162">
    <property type="entry name" value="ETFQO_UQ-bd"/>
    <property type="match status" value="1"/>
</dbReference>
<keyword evidence="6 14" id="KW-0479">Metal-binding</keyword>
<evidence type="ECO:0000256" key="9">
    <source>
        <dbReference type="ARBA" id="ARBA00023002"/>
    </source>
</evidence>
<keyword evidence="11 14" id="KW-0411">Iron-sulfur</keyword>
<keyword evidence="18" id="KW-1185">Reference proteome</keyword>
<evidence type="ECO:0000256" key="14">
    <source>
        <dbReference type="RuleBase" id="RU366068"/>
    </source>
</evidence>
<comment type="function">
    <text evidence="2 14">Accepts electrons from ETF and reduces ubiquinone.</text>
</comment>
<dbReference type="GO" id="GO:0004174">
    <property type="term" value="F:electron-transferring-flavoprotein dehydrogenase activity"/>
    <property type="evidence" value="ECO:0007669"/>
    <property type="project" value="UniProtKB-UniRule"/>
</dbReference>
<keyword evidence="9 14" id="KW-0560">Oxidoreductase</keyword>
<keyword evidence="7 14" id="KW-0274">FAD</keyword>
<dbReference type="FunFam" id="3.30.70.20:FF:000012">
    <property type="entry name" value="Electron transfer flavoprotein-ubiquinone oxidoreductase, mitochondrial"/>
    <property type="match status" value="1"/>
</dbReference>
<dbReference type="InterPro" id="IPR007859">
    <property type="entry name" value="ETF-QO/FixX_C"/>
</dbReference>
<evidence type="ECO:0000256" key="1">
    <source>
        <dbReference type="ARBA" id="ARBA00001974"/>
    </source>
</evidence>
<evidence type="ECO:0000256" key="3">
    <source>
        <dbReference type="ARBA" id="ARBA00022448"/>
    </source>
</evidence>
<proteinExistence type="predicted"/>
<evidence type="ECO:0000256" key="11">
    <source>
        <dbReference type="ARBA" id="ARBA00023014"/>
    </source>
</evidence>
<dbReference type="RefSeq" id="WP_200686482.1">
    <property type="nucleotide sequence ID" value="NZ_JAEPRQ010000003.1"/>
</dbReference>
<evidence type="ECO:0000256" key="5">
    <source>
        <dbReference type="ARBA" id="ARBA00022630"/>
    </source>
</evidence>
<evidence type="ECO:0000259" key="16">
    <source>
        <dbReference type="Pfam" id="PF21162"/>
    </source>
</evidence>
<dbReference type="InterPro" id="IPR049398">
    <property type="entry name" value="ETF-QO/FixC_UQ-bd"/>
</dbReference>
<evidence type="ECO:0000313" key="17">
    <source>
        <dbReference type="EMBL" id="MBK4216546.1"/>
    </source>
</evidence>
<feature type="domain" description="ETF-QO/FixX C-terminal" evidence="15">
    <location>
        <begin position="448"/>
        <end position="548"/>
    </location>
</feature>
<evidence type="ECO:0000259" key="15">
    <source>
        <dbReference type="Pfam" id="PF05187"/>
    </source>
</evidence>
<gene>
    <name evidence="17" type="ORF">JJJ17_11470</name>
</gene>
<keyword evidence="12 14" id="KW-0830">Ubiquinone</keyword>
<keyword evidence="3 14" id="KW-0813">Transport</keyword>
<evidence type="ECO:0000256" key="13">
    <source>
        <dbReference type="ARBA" id="ARBA00052682"/>
    </source>
</evidence>
<dbReference type="Gene3D" id="3.30.70.20">
    <property type="match status" value="1"/>
</dbReference>
<keyword evidence="4" id="KW-0004">4Fe-4S</keyword>
<dbReference type="Pfam" id="PF05187">
    <property type="entry name" value="Fer4_ETF_QO"/>
    <property type="match status" value="1"/>
</dbReference>
<dbReference type="PANTHER" id="PTHR10617">
    <property type="entry name" value="ELECTRON TRANSFER FLAVOPROTEIN-UBIQUINONE OXIDOREDUCTASE"/>
    <property type="match status" value="1"/>
</dbReference>
<dbReference type="Proteomes" id="UP000640485">
    <property type="component" value="Unassembled WGS sequence"/>
</dbReference>
<dbReference type="EMBL" id="JAEPRQ010000003">
    <property type="protein sequence ID" value="MBK4216546.1"/>
    <property type="molecule type" value="Genomic_DNA"/>
</dbReference>
<dbReference type="SUPFAM" id="SSF54373">
    <property type="entry name" value="FAD-linked reductases, C-terminal domain"/>
    <property type="match status" value="1"/>
</dbReference>
<dbReference type="InterPro" id="IPR040156">
    <property type="entry name" value="ETF-QO"/>
</dbReference>
<dbReference type="SUPFAM" id="SSF54862">
    <property type="entry name" value="4Fe-4S ferredoxins"/>
    <property type="match status" value="1"/>
</dbReference>
<name>A0A934SCV7_9RHOB</name>
<dbReference type="PRINTS" id="PR00420">
    <property type="entry name" value="RNGMNOXGNASE"/>
</dbReference>
<dbReference type="PANTHER" id="PTHR10617:SF107">
    <property type="entry name" value="ELECTRON TRANSFER FLAVOPROTEIN-UBIQUINONE OXIDOREDUCTASE, MITOCHONDRIAL"/>
    <property type="match status" value="1"/>
</dbReference>
<reference evidence="17" key="1">
    <citation type="submission" date="2021-01" db="EMBL/GenBank/DDBJ databases">
        <title>Paracoccus amoyensis sp. nov., isolated from the surface seawater along the coast of Xiamen Island, China.</title>
        <authorList>
            <person name="Lyu L."/>
        </authorList>
    </citation>
    <scope>NUCLEOTIDE SEQUENCE</scope>
    <source>
        <strain evidence="17">MJ17</strain>
    </source>
</reference>
<evidence type="ECO:0000313" key="18">
    <source>
        <dbReference type="Proteomes" id="UP000640485"/>
    </source>
</evidence>
<dbReference type="Gene3D" id="3.50.50.60">
    <property type="entry name" value="FAD/NAD(P)-binding domain"/>
    <property type="match status" value="1"/>
</dbReference>
<dbReference type="Gene3D" id="3.30.9.90">
    <property type="match status" value="1"/>
</dbReference>
<evidence type="ECO:0000256" key="4">
    <source>
        <dbReference type="ARBA" id="ARBA00022485"/>
    </source>
</evidence>
<keyword evidence="5 14" id="KW-0285">Flavoprotein</keyword>
<sequence length="551" mass="60137">MSDADAIERESMEYDVVIVGGGPSGLSAAIRLKQIDPELQVVVLEKGSEIGAHILSGAVLDPSGLNRLIPDWKEKGAPLNTEVVDDNFYVLGEAGQVRVPNWPMPPLMNNHGNYIVSMGNVCRWLAEQAEELGVEIFPGMAASQLVWEGDRVKGVVAGVMGLEADGTPGPNYEPGMELHGKYVFIAEGVRGSLAKEIIAKLNLSEGHEPQKFGLGMKEIWEVKPEKFQKGRVVHTMGWPLGSNAGGGSFIYHFENNQVLVGFVVHLNYKNPYLYPYMEFQRFKHHPMVAELLEGGKRVAYGARAISEGGWQSIPELSFNGGLLLGCSAGLVNVPRIKGNHNAMLSGIEAAEAAAAAIAAGREGDRLEDYDKAVRSGEIAKDLKKVRNVKPIWSKLGLWPSLALGGFDMWVANLTGWNPLGTWKHGKNDAQATGKAADFKPIDYPRPDGKLSFDRLTNVAFSFTNHEESQPCHLKLKDPSIPIAVNLPEFAEPAQRYCPAGVYEVLETPEGAKFQINFQNCVHCKTCDIKDPSQNINWTTPQGGDGPNYPNM</sequence>
<keyword evidence="10 14" id="KW-0408">Iron</keyword>
<dbReference type="AlphaFoldDB" id="A0A934SCV7"/>
<evidence type="ECO:0000256" key="7">
    <source>
        <dbReference type="ARBA" id="ARBA00022827"/>
    </source>
</evidence>
<dbReference type="GO" id="GO:0046872">
    <property type="term" value="F:metal ion binding"/>
    <property type="evidence" value="ECO:0007669"/>
    <property type="project" value="UniProtKB-KW"/>
</dbReference>
<dbReference type="InterPro" id="IPR036188">
    <property type="entry name" value="FAD/NAD-bd_sf"/>
</dbReference>
<dbReference type="GO" id="GO:0051539">
    <property type="term" value="F:4 iron, 4 sulfur cluster binding"/>
    <property type="evidence" value="ECO:0007669"/>
    <property type="project" value="UniProtKB-UniRule"/>
</dbReference>
<comment type="caution">
    <text evidence="17">The sequence shown here is derived from an EMBL/GenBank/DDBJ whole genome shotgun (WGS) entry which is preliminary data.</text>
</comment>
<accession>A0A934SCV7</accession>
<evidence type="ECO:0000256" key="10">
    <source>
        <dbReference type="ARBA" id="ARBA00023004"/>
    </source>
</evidence>
<dbReference type="Pfam" id="PF01946">
    <property type="entry name" value="Thi4"/>
    <property type="match status" value="1"/>
</dbReference>
<evidence type="ECO:0000256" key="2">
    <source>
        <dbReference type="ARBA" id="ARBA00002819"/>
    </source>
</evidence>
<organism evidence="17 18">
    <name type="scientific">Paracoccus caeni</name>
    <dbReference type="NCBI Taxonomy" id="657651"/>
    <lineage>
        <taxon>Bacteria</taxon>
        <taxon>Pseudomonadati</taxon>
        <taxon>Pseudomonadota</taxon>
        <taxon>Alphaproteobacteria</taxon>
        <taxon>Rhodobacterales</taxon>
        <taxon>Paracoccaceae</taxon>
        <taxon>Paracoccus</taxon>
    </lineage>
</organism>
<dbReference type="EC" id="1.5.5.1" evidence="14"/>
<comment type="cofactor">
    <cofactor evidence="14">
        <name>[4Fe-4S] cluster</name>
        <dbReference type="ChEBI" id="CHEBI:49883"/>
    </cofactor>
    <text evidence="14">Binds 1 [4Fe-4S] cluster.</text>
</comment>
<comment type="cofactor">
    <cofactor evidence="1 14">
        <name>FAD</name>
        <dbReference type="ChEBI" id="CHEBI:57692"/>
    </cofactor>
</comment>
<evidence type="ECO:0000256" key="6">
    <source>
        <dbReference type="ARBA" id="ARBA00022723"/>
    </source>
</evidence>
<dbReference type="SUPFAM" id="SSF51905">
    <property type="entry name" value="FAD/NAD(P)-binding domain"/>
    <property type="match status" value="1"/>
</dbReference>
<evidence type="ECO:0000256" key="8">
    <source>
        <dbReference type="ARBA" id="ARBA00022982"/>
    </source>
</evidence>
<feature type="domain" description="ETF-QO/FixC ubiquinone-binding" evidence="16">
    <location>
        <begin position="212"/>
        <end position="305"/>
    </location>
</feature>
<protein>
    <recommendedName>
        <fullName evidence="14">Electron transfer flavoprotein-ubiquinone oxidoreductase</fullName>
        <shortName evidence="14">ETF-QO</shortName>
        <ecNumber evidence="14">1.5.5.1</ecNumber>
    </recommendedName>
</protein>